<sequence>MLLQIKKCALNDTGDYKIEVKNEAGKASSSGKLTVEPKLTFLKPLKDQEITEGENAEFQVETNAKPRTVKWYKNGREIAPDARFVVSEEDTKFKLVIKNAVREDAAEYKVVLSNSAGDADSSAKLTVKKAKPGVPRILKGLEDQVAAKGAALIFEVKVDGEVEEVRWAKDSVPISAGANAIIEKVDDKTYRLTIPKADLGDAGHYTVEAINESGKAASDAKGEVDEKPEIVKGLNDTEVSQDDDEVFKVEVSKPVRTVKWYKNGQELKSSPHMEQKKISPKKYELAINRAQMDDGATYKVVLANAAGECDSSAQLTVTKPNILKVLEGLKDVDAAKPKQVVTPANFLSPLQDTEVVEGETLLLKCVVGGEPFPELVWTKDGVEIEKDDRIAMRVALDGTATLRIYDAKKSDYGQYRITAKNEGGTQTSACQVTVKEKGEEPSKPRFLNDQPLKMDDRVTVEDLGAGNYCLRPGREPGDDRYPPRFNVPLWDRRIPLNDPLSIECHVDAKPTATIEWFKDDKKLESSELVEIRNTSDGACRVRIARFGHDEVGVYKCVATNPLGVADTRSTYTVEGNFLPAGTMLEQEEVVERKEYAPRFNPGLEDKTVNAGQSTRLSCKVDAVPKAGIVWYKDGLPIRSGGRFNITLADDGTCTLDIRDAVEGDEGAYRCVASNEHGSTNTSCLLTVKVPKAEAKKEGEEPFFTKGLVDMWKDRGETFTLKCAVKGDPFPEIKWYRNGTLLRDTPRSIIETSPDGTCSLTVKDCTMSDEGIYRCEAENKYGKAKTQATTHVQMSIGKGEAPKLEMGSPPKFIIPLEDQTVILNGTIDLECKVTGQPMPQVKWSRDGGPIWEDSRYEWEVDEAKGLYHLRITSATVNDEGTYRCVATNESGSATTKSFVRIDGG</sequence>
<comment type="similarity">
    <text evidence="2">Belongs to the protein kinase superfamily. CAMK Ser/Thr protein kinase family.</text>
</comment>
<dbReference type="InterPro" id="IPR003599">
    <property type="entry name" value="Ig_sub"/>
</dbReference>
<dbReference type="InterPro" id="IPR013098">
    <property type="entry name" value="Ig_I-set"/>
</dbReference>
<evidence type="ECO:0000313" key="10">
    <source>
        <dbReference type="Proteomes" id="UP000271889"/>
    </source>
</evidence>
<protein>
    <recommendedName>
        <fullName evidence="8">Ig-like domain-containing protein</fullName>
    </recommendedName>
</protein>
<dbReference type="GO" id="GO:0043025">
    <property type="term" value="C:neuronal cell body"/>
    <property type="evidence" value="ECO:0007669"/>
    <property type="project" value="TreeGrafter"/>
</dbReference>
<organism evidence="9 10">
    <name type="scientific">Cylicostephanus goldi</name>
    <name type="common">Nematode worm</name>
    <dbReference type="NCBI Taxonomy" id="71465"/>
    <lineage>
        <taxon>Eukaryota</taxon>
        <taxon>Metazoa</taxon>
        <taxon>Ecdysozoa</taxon>
        <taxon>Nematoda</taxon>
        <taxon>Chromadorea</taxon>
        <taxon>Rhabditida</taxon>
        <taxon>Rhabditina</taxon>
        <taxon>Rhabditomorpha</taxon>
        <taxon>Strongyloidea</taxon>
        <taxon>Strongylidae</taxon>
        <taxon>Cylicostephanus</taxon>
    </lineage>
</organism>
<reference evidence="9 10" key="1">
    <citation type="submission" date="2018-11" db="EMBL/GenBank/DDBJ databases">
        <authorList>
            <consortium name="Pathogen Informatics"/>
        </authorList>
    </citation>
    <scope>NUCLEOTIDE SEQUENCE [LARGE SCALE GENOMIC DNA]</scope>
</reference>
<dbReference type="GO" id="GO:0031672">
    <property type="term" value="C:A band"/>
    <property type="evidence" value="ECO:0007669"/>
    <property type="project" value="UniProtKB-SubCell"/>
</dbReference>
<proteinExistence type="inferred from homology"/>
<dbReference type="SMART" id="SM00409">
    <property type="entry name" value="IG"/>
    <property type="match status" value="8"/>
</dbReference>
<dbReference type="InterPro" id="IPR003598">
    <property type="entry name" value="Ig_sub2"/>
</dbReference>
<dbReference type="PANTHER" id="PTHR45080">
    <property type="entry name" value="CONTACTIN 5"/>
    <property type="match status" value="1"/>
</dbReference>
<dbReference type="SMART" id="SM00406">
    <property type="entry name" value="IGv"/>
    <property type="match status" value="2"/>
</dbReference>
<evidence type="ECO:0000256" key="6">
    <source>
        <dbReference type="ARBA" id="ARBA00023157"/>
    </source>
</evidence>
<comment type="subcellular location">
    <subcellularLocation>
        <location evidence="1">Cytoplasm</location>
        <location evidence="1">Myofibril</location>
        <location evidence="1">Sarcomere</location>
        <location evidence="1">A band</location>
    </subcellularLocation>
</comment>
<keyword evidence="7" id="KW-0393">Immunoglobulin domain</keyword>
<dbReference type="GO" id="GO:0008046">
    <property type="term" value="F:axon guidance receptor activity"/>
    <property type="evidence" value="ECO:0007669"/>
    <property type="project" value="TreeGrafter"/>
</dbReference>
<dbReference type="InterPro" id="IPR050958">
    <property type="entry name" value="Cell_Adh-Cytoskel_Orgn"/>
</dbReference>
<dbReference type="PANTHER" id="PTHR45080:SF8">
    <property type="entry name" value="IG-LIKE DOMAIN-CONTAINING PROTEIN"/>
    <property type="match status" value="1"/>
</dbReference>
<dbReference type="GO" id="GO:0007156">
    <property type="term" value="P:homophilic cell adhesion via plasma membrane adhesion molecules"/>
    <property type="evidence" value="ECO:0007669"/>
    <property type="project" value="TreeGrafter"/>
</dbReference>
<dbReference type="GO" id="GO:0019899">
    <property type="term" value="F:enzyme binding"/>
    <property type="evidence" value="ECO:0007669"/>
    <property type="project" value="UniProtKB-ARBA"/>
</dbReference>
<accession>A0A3P7MPC0</accession>
<name>A0A3P7MPC0_CYLGO</name>
<dbReference type="GO" id="GO:0030424">
    <property type="term" value="C:axon"/>
    <property type="evidence" value="ECO:0007669"/>
    <property type="project" value="TreeGrafter"/>
</dbReference>
<dbReference type="GO" id="GO:0060298">
    <property type="term" value="P:positive regulation of sarcomere organization"/>
    <property type="evidence" value="ECO:0007669"/>
    <property type="project" value="UniProtKB-ARBA"/>
</dbReference>
<feature type="domain" description="Ig-like" evidence="8">
    <location>
        <begin position="597"/>
        <end position="686"/>
    </location>
</feature>
<dbReference type="GO" id="GO:0045989">
    <property type="term" value="P:positive regulation of striated muscle contraction"/>
    <property type="evidence" value="ECO:0007669"/>
    <property type="project" value="UniProtKB-ARBA"/>
</dbReference>
<keyword evidence="5" id="KW-0677">Repeat</keyword>
<feature type="domain" description="Ig-like" evidence="8">
    <location>
        <begin position="228"/>
        <end position="316"/>
    </location>
</feature>
<dbReference type="PROSITE" id="PS50835">
    <property type="entry name" value="IG_LIKE"/>
    <property type="match status" value="8"/>
</dbReference>
<evidence type="ECO:0000313" key="9">
    <source>
        <dbReference type="EMBL" id="VDN19931.1"/>
    </source>
</evidence>
<dbReference type="GO" id="GO:0040017">
    <property type="term" value="P:positive regulation of locomotion"/>
    <property type="evidence" value="ECO:0007669"/>
    <property type="project" value="UniProtKB-ARBA"/>
</dbReference>
<dbReference type="GO" id="GO:0005886">
    <property type="term" value="C:plasma membrane"/>
    <property type="evidence" value="ECO:0007669"/>
    <property type="project" value="TreeGrafter"/>
</dbReference>
<evidence type="ECO:0000256" key="7">
    <source>
        <dbReference type="ARBA" id="ARBA00023319"/>
    </source>
</evidence>
<dbReference type="CDD" id="cd00096">
    <property type="entry name" value="Ig"/>
    <property type="match status" value="1"/>
</dbReference>
<dbReference type="OrthoDB" id="5969272at2759"/>
<dbReference type="AlphaFoldDB" id="A0A3P7MPC0"/>
<keyword evidence="3" id="KW-0963">Cytoplasm</keyword>
<evidence type="ECO:0000256" key="5">
    <source>
        <dbReference type="ARBA" id="ARBA00022737"/>
    </source>
</evidence>
<dbReference type="SMART" id="SM00408">
    <property type="entry name" value="IGc2"/>
    <property type="match status" value="7"/>
</dbReference>
<dbReference type="InterPro" id="IPR007110">
    <property type="entry name" value="Ig-like_dom"/>
</dbReference>
<feature type="domain" description="Ig-like" evidence="8">
    <location>
        <begin position="135"/>
        <end position="225"/>
    </location>
</feature>
<feature type="domain" description="Ig-like" evidence="8">
    <location>
        <begin position="37"/>
        <end position="126"/>
    </location>
</feature>
<dbReference type="InterPro" id="IPR013783">
    <property type="entry name" value="Ig-like_fold"/>
</dbReference>
<evidence type="ECO:0000256" key="1">
    <source>
        <dbReference type="ARBA" id="ARBA00004161"/>
    </source>
</evidence>
<keyword evidence="6" id="KW-1015">Disulfide bond</keyword>
<dbReference type="EMBL" id="UYRV01104703">
    <property type="protein sequence ID" value="VDN19931.1"/>
    <property type="molecule type" value="Genomic_DNA"/>
</dbReference>
<feature type="domain" description="Ig-like" evidence="8">
    <location>
        <begin position="483"/>
        <end position="574"/>
    </location>
</feature>
<dbReference type="GO" id="GO:0050808">
    <property type="term" value="P:synapse organization"/>
    <property type="evidence" value="ECO:0007669"/>
    <property type="project" value="TreeGrafter"/>
</dbReference>
<keyword evidence="4" id="KW-0732">Signal</keyword>
<evidence type="ECO:0000256" key="3">
    <source>
        <dbReference type="ARBA" id="ARBA00022490"/>
    </source>
</evidence>
<evidence type="ECO:0000256" key="4">
    <source>
        <dbReference type="ARBA" id="ARBA00022729"/>
    </source>
</evidence>
<dbReference type="FunFam" id="2.60.40.10:FF:000425">
    <property type="entry name" value="Myosin light chain kinase"/>
    <property type="match status" value="1"/>
</dbReference>
<feature type="domain" description="Ig-like" evidence="8">
    <location>
        <begin position="701"/>
        <end position="794"/>
    </location>
</feature>
<dbReference type="SUPFAM" id="SSF48726">
    <property type="entry name" value="Immunoglobulin"/>
    <property type="match status" value="9"/>
</dbReference>
<dbReference type="Pfam" id="PF07679">
    <property type="entry name" value="I-set"/>
    <property type="match status" value="8"/>
</dbReference>
<dbReference type="Gene3D" id="2.60.40.10">
    <property type="entry name" value="Immunoglobulins"/>
    <property type="match status" value="9"/>
</dbReference>
<evidence type="ECO:0000256" key="2">
    <source>
        <dbReference type="ARBA" id="ARBA00006692"/>
    </source>
</evidence>
<dbReference type="InterPro" id="IPR036179">
    <property type="entry name" value="Ig-like_dom_sf"/>
</dbReference>
<dbReference type="Proteomes" id="UP000271889">
    <property type="component" value="Unassembled WGS sequence"/>
</dbReference>
<gene>
    <name evidence="9" type="ORF">CGOC_LOCUS8699</name>
</gene>
<evidence type="ECO:0000259" key="8">
    <source>
        <dbReference type="PROSITE" id="PS50835"/>
    </source>
</evidence>
<dbReference type="InterPro" id="IPR013106">
    <property type="entry name" value="Ig_V-set"/>
</dbReference>
<feature type="domain" description="Ig-like" evidence="8">
    <location>
        <begin position="809"/>
        <end position="899"/>
    </location>
</feature>
<dbReference type="FunFam" id="2.60.40.10:FF:000107">
    <property type="entry name" value="Myosin, light chain kinase a"/>
    <property type="match status" value="1"/>
</dbReference>
<feature type="domain" description="Ig-like" evidence="8">
    <location>
        <begin position="337"/>
        <end position="433"/>
    </location>
</feature>
<keyword evidence="10" id="KW-1185">Reference proteome</keyword>
<dbReference type="FunFam" id="2.60.40.10:FF:000345">
    <property type="entry name" value="Muscle M-line assembly protein unc-89"/>
    <property type="match status" value="4"/>
</dbReference>